<keyword evidence="4" id="KW-1133">Transmembrane helix</keyword>
<keyword evidence="4" id="KW-0812">Transmembrane</keyword>
<name>A0A816L3A8_BRANA</name>
<evidence type="ECO:0000313" key="5">
    <source>
        <dbReference type="EMBL" id="CAF1928467.1"/>
    </source>
</evidence>
<dbReference type="SUPFAM" id="SSF53383">
    <property type="entry name" value="PLP-dependent transferases"/>
    <property type="match status" value="1"/>
</dbReference>
<protein>
    <submittedName>
        <fullName evidence="5">(rape) hypothetical protein</fullName>
    </submittedName>
</protein>
<sequence length="256" mass="29822">MKYKKGITRPEMIIPESGHSAYDKAAQYFSIKLWRVPVDKDFIADVKAMTRHVNRNTIIVIFVGSAPGFPHGIIDPIEVDPFFFTTVIFRTFMFSSINLFFFFYQLFKDLPYYLSGRAKIYGLAPKGTSTVLYRNHEIRKHQFVAGKYKQENYENLNFNDGAWAAMMSLGEEGFTILISLMLFSVHCFKWLIMLFHKLPPEHKQDIEASKRLEDGFVYYKSFFKLDGPCRFDSYRFVVRKPDMTIVAFGSKALDIL</sequence>
<dbReference type="PANTHER" id="PTHR42735:SF6">
    <property type="entry name" value="SPHINGOSINE-1-PHOSPHATE LYASE 1"/>
    <property type="match status" value="1"/>
</dbReference>
<dbReference type="Proteomes" id="UP001295469">
    <property type="component" value="Chromosome C05"/>
</dbReference>
<keyword evidence="3" id="KW-0456">Lyase</keyword>
<comment type="cofactor">
    <cofactor evidence="1">
        <name>pyridoxal 5'-phosphate</name>
        <dbReference type="ChEBI" id="CHEBI:597326"/>
    </cofactor>
</comment>
<feature type="transmembrane region" description="Helical" evidence="4">
    <location>
        <begin position="173"/>
        <end position="195"/>
    </location>
</feature>
<proteinExistence type="predicted"/>
<dbReference type="PANTHER" id="PTHR42735">
    <property type="match status" value="1"/>
</dbReference>
<dbReference type="InterPro" id="IPR015424">
    <property type="entry name" value="PyrdxlP-dep_Trfase"/>
</dbReference>
<dbReference type="InterPro" id="IPR050477">
    <property type="entry name" value="GrpII_AminoAcid_Decarb"/>
</dbReference>
<evidence type="ECO:0000256" key="1">
    <source>
        <dbReference type="ARBA" id="ARBA00001933"/>
    </source>
</evidence>
<feature type="transmembrane region" description="Helical" evidence="4">
    <location>
        <begin position="87"/>
        <end position="107"/>
    </location>
</feature>
<gene>
    <name evidence="5" type="ORF">DARMORV10_C05P26600.1</name>
</gene>
<dbReference type="InterPro" id="IPR015421">
    <property type="entry name" value="PyrdxlP-dep_Trfase_major"/>
</dbReference>
<dbReference type="EMBL" id="HG994369">
    <property type="protein sequence ID" value="CAF1928467.1"/>
    <property type="molecule type" value="Genomic_DNA"/>
</dbReference>
<reference evidence="5" key="1">
    <citation type="submission" date="2021-01" db="EMBL/GenBank/DDBJ databases">
        <authorList>
            <consortium name="Genoscope - CEA"/>
            <person name="William W."/>
        </authorList>
    </citation>
    <scope>NUCLEOTIDE SEQUENCE</scope>
</reference>
<evidence type="ECO:0000256" key="4">
    <source>
        <dbReference type="SAM" id="Phobius"/>
    </source>
</evidence>
<organism evidence="5">
    <name type="scientific">Brassica napus</name>
    <name type="common">Rape</name>
    <dbReference type="NCBI Taxonomy" id="3708"/>
    <lineage>
        <taxon>Eukaryota</taxon>
        <taxon>Viridiplantae</taxon>
        <taxon>Streptophyta</taxon>
        <taxon>Embryophyta</taxon>
        <taxon>Tracheophyta</taxon>
        <taxon>Spermatophyta</taxon>
        <taxon>Magnoliopsida</taxon>
        <taxon>eudicotyledons</taxon>
        <taxon>Gunneridae</taxon>
        <taxon>Pentapetalae</taxon>
        <taxon>rosids</taxon>
        <taxon>malvids</taxon>
        <taxon>Brassicales</taxon>
        <taxon>Brassicaceae</taxon>
        <taxon>Brassiceae</taxon>
        <taxon>Brassica</taxon>
    </lineage>
</organism>
<accession>A0A816L3A8</accession>
<evidence type="ECO:0000256" key="3">
    <source>
        <dbReference type="ARBA" id="ARBA00023239"/>
    </source>
</evidence>
<keyword evidence="2" id="KW-0663">Pyridoxal phosphate</keyword>
<keyword evidence="4" id="KW-0472">Membrane</keyword>
<evidence type="ECO:0000256" key="2">
    <source>
        <dbReference type="ARBA" id="ARBA00022898"/>
    </source>
</evidence>
<dbReference type="AlphaFoldDB" id="A0A816L3A8"/>
<dbReference type="Gene3D" id="3.40.640.10">
    <property type="entry name" value="Type I PLP-dependent aspartate aminotransferase-like (Major domain)"/>
    <property type="match status" value="1"/>
</dbReference>